<feature type="region of interest" description="Disordered" evidence="1">
    <location>
        <begin position="1"/>
        <end position="34"/>
    </location>
</feature>
<proteinExistence type="predicted"/>
<evidence type="ECO:0000313" key="3">
    <source>
        <dbReference type="EMBL" id="JAH45092.1"/>
    </source>
</evidence>
<feature type="transmembrane region" description="Helical" evidence="2">
    <location>
        <begin position="69"/>
        <end position="96"/>
    </location>
</feature>
<keyword evidence="2" id="KW-1133">Transmembrane helix</keyword>
<reference evidence="3" key="2">
    <citation type="journal article" date="2015" name="Fish Shellfish Immunol.">
        <title>Early steps in the European eel (Anguilla anguilla)-Vibrio vulnificus interaction in the gills: Role of the RtxA13 toxin.</title>
        <authorList>
            <person name="Callol A."/>
            <person name="Pajuelo D."/>
            <person name="Ebbesson L."/>
            <person name="Teles M."/>
            <person name="MacKenzie S."/>
            <person name="Amaro C."/>
        </authorList>
    </citation>
    <scope>NUCLEOTIDE SEQUENCE</scope>
</reference>
<accession>A0A0E9SV14</accession>
<organism evidence="3">
    <name type="scientific">Anguilla anguilla</name>
    <name type="common">European freshwater eel</name>
    <name type="synonym">Muraena anguilla</name>
    <dbReference type="NCBI Taxonomy" id="7936"/>
    <lineage>
        <taxon>Eukaryota</taxon>
        <taxon>Metazoa</taxon>
        <taxon>Chordata</taxon>
        <taxon>Craniata</taxon>
        <taxon>Vertebrata</taxon>
        <taxon>Euteleostomi</taxon>
        <taxon>Actinopterygii</taxon>
        <taxon>Neopterygii</taxon>
        <taxon>Teleostei</taxon>
        <taxon>Anguilliformes</taxon>
        <taxon>Anguillidae</taxon>
        <taxon>Anguilla</taxon>
    </lineage>
</organism>
<keyword evidence="2" id="KW-0472">Membrane</keyword>
<dbReference type="EMBL" id="GBXM01063485">
    <property type="protein sequence ID" value="JAH45092.1"/>
    <property type="molecule type" value="Transcribed_RNA"/>
</dbReference>
<dbReference type="AlphaFoldDB" id="A0A0E9SV14"/>
<evidence type="ECO:0000256" key="2">
    <source>
        <dbReference type="SAM" id="Phobius"/>
    </source>
</evidence>
<name>A0A0E9SV14_ANGAN</name>
<evidence type="ECO:0000256" key="1">
    <source>
        <dbReference type="SAM" id="MobiDB-lite"/>
    </source>
</evidence>
<reference evidence="3" key="1">
    <citation type="submission" date="2014-11" db="EMBL/GenBank/DDBJ databases">
        <authorList>
            <person name="Amaro Gonzalez C."/>
        </authorList>
    </citation>
    <scope>NUCLEOTIDE SEQUENCE</scope>
</reference>
<keyword evidence="2" id="KW-0812">Transmembrane</keyword>
<protein>
    <submittedName>
        <fullName evidence="3">Uncharacterized protein</fullName>
    </submittedName>
</protein>
<sequence length="97" mass="10794">MSKCDSDSSPTNRTHGVRDPEKPPGPGHHLSSNIENKKGITVSPIFHECNFGHDVSNTINITANIVNGIVVYIIYTLYNLYIVYTYCSVFGTVFFLI</sequence>